<dbReference type="Proteomes" id="UP000002730">
    <property type="component" value="Chromosome"/>
</dbReference>
<dbReference type="KEGG" id="ccb:Clocel_0845"/>
<reference evidence="2 4" key="1">
    <citation type="submission" date="2010-08" db="EMBL/GenBank/DDBJ databases">
        <title>Complete sequence of Clostridium cellulovorans 743B.</title>
        <authorList>
            <consortium name="US DOE Joint Genome Institute"/>
            <person name="Lucas S."/>
            <person name="Copeland A."/>
            <person name="Lapidus A."/>
            <person name="Cheng J.-F."/>
            <person name="Bruce D."/>
            <person name="Goodwin L."/>
            <person name="Pitluck S."/>
            <person name="Chertkov O."/>
            <person name="Detter J.C."/>
            <person name="Han C."/>
            <person name="Tapia R."/>
            <person name="Land M."/>
            <person name="Hauser L."/>
            <person name="Chang Y.-J."/>
            <person name="Jeffries C."/>
            <person name="Kyrpides N."/>
            <person name="Ivanova N."/>
            <person name="Mikhailova N."/>
            <person name="Hemme C.L."/>
            <person name="Woyke T."/>
        </authorList>
    </citation>
    <scope>NUCLEOTIDE SEQUENCE [LARGE SCALE GENOMIC DNA]</scope>
    <source>
        <strain evidence="2">743B</strain>
        <strain evidence="4">ATCC 35296 / DSM 3052 / OCM 3 / 743B</strain>
    </source>
</reference>
<accession>D9SSH3</accession>
<keyword evidence="4" id="KW-1185">Reference proteome</keyword>
<protein>
    <recommendedName>
        <fullName evidence="1">SHOCT-like domain-containing protein</fullName>
    </recommendedName>
</protein>
<gene>
    <name evidence="2" type="ordered locus">Clocel_0800</name>
    <name evidence="3" type="ordered locus">Clocel_0845</name>
</gene>
<dbReference type="EMBL" id="CP002160">
    <property type="protein sequence ID" value="ADL50570.1"/>
    <property type="molecule type" value="Genomic_DNA"/>
</dbReference>
<dbReference type="EMBL" id="CP002160">
    <property type="protein sequence ID" value="ADL50615.1"/>
    <property type="molecule type" value="Genomic_DNA"/>
</dbReference>
<evidence type="ECO:0000313" key="3">
    <source>
        <dbReference type="EMBL" id="ADL50615.1"/>
    </source>
</evidence>
<dbReference type="HOGENOM" id="CLU_179778_2_1_9"/>
<proteinExistence type="predicted"/>
<name>D9SSH3_CLOC7</name>
<dbReference type="RefSeq" id="WP_010073110.1">
    <property type="nucleotide sequence ID" value="NC_014393.1"/>
</dbReference>
<organism evidence="2 4">
    <name type="scientific">Clostridium cellulovorans (strain ATCC 35296 / DSM 3052 / OCM 3 / 743B)</name>
    <dbReference type="NCBI Taxonomy" id="573061"/>
    <lineage>
        <taxon>Bacteria</taxon>
        <taxon>Bacillati</taxon>
        <taxon>Bacillota</taxon>
        <taxon>Clostridia</taxon>
        <taxon>Eubacteriales</taxon>
        <taxon>Clostridiaceae</taxon>
        <taxon>Clostridium</taxon>
    </lineage>
</organism>
<evidence type="ECO:0000313" key="4">
    <source>
        <dbReference type="Proteomes" id="UP000002730"/>
    </source>
</evidence>
<evidence type="ECO:0000313" key="2">
    <source>
        <dbReference type="EMBL" id="ADL50570.1"/>
    </source>
</evidence>
<dbReference type="eggNOG" id="ENOG5033BTX">
    <property type="taxonomic scope" value="Bacteria"/>
</dbReference>
<dbReference type="InterPro" id="IPR046749">
    <property type="entry name" value="SHOCT_2"/>
</dbReference>
<dbReference type="STRING" id="573061.Clocel_0800"/>
<sequence length="51" mass="5966">MTKEQFECEKNYRVSIAIAKVMLSRKLINEKDYSKIDTMLIKKYKPIVGGL</sequence>
<dbReference type="Pfam" id="PF20612">
    <property type="entry name" value="SHOCT_2"/>
    <property type="match status" value="1"/>
</dbReference>
<evidence type="ECO:0000259" key="1">
    <source>
        <dbReference type="Pfam" id="PF20612"/>
    </source>
</evidence>
<dbReference type="AlphaFoldDB" id="D9SSH3"/>
<feature type="domain" description="SHOCT-like" evidence="1">
    <location>
        <begin position="1"/>
        <end position="51"/>
    </location>
</feature>
<dbReference type="KEGG" id="ccb:Clocel_0800"/>